<sequence>MQRRSEWGEEEGGVEVEESIISASDQRTLYLVNIFIVQTARFLNRFSFLCEDKLSTVHRRILRLDASLTLLETQLRSISEEEEEGKESSSSYKTKELGITTEVIGAKTTNLMEEIVSNKEAIVVMESISQHPNSPNDVEPSRPNVGVTEIVMEEQQSDNFDDQVDEEDIEEPHSVEGAEEIFEKKKRTKKNVVN</sequence>
<dbReference type="PANTHER" id="PTHR13015:SF0">
    <property type="entry name" value="WASH COMPLEX SUBUNIT 3"/>
    <property type="match status" value="1"/>
</dbReference>
<evidence type="ECO:0000313" key="4">
    <source>
        <dbReference type="Proteomes" id="UP000316621"/>
    </source>
</evidence>
<dbReference type="STRING" id="3469.A0A4Y7JI57"/>
<feature type="region of interest" description="Disordered" evidence="2">
    <location>
        <begin position="155"/>
        <end position="194"/>
    </location>
</feature>
<dbReference type="Proteomes" id="UP000316621">
    <property type="component" value="Chromosome 5"/>
</dbReference>
<dbReference type="EMBL" id="CM010719">
    <property type="protein sequence ID" value="RZC60437.1"/>
    <property type="molecule type" value="Genomic_DNA"/>
</dbReference>
<evidence type="ECO:0000313" key="3">
    <source>
        <dbReference type="EMBL" id="RZC60437.1"/>
    </source>
</evidence>
<keyword evidence="4" id="KW-1185">Reference proteome</keyword>
<feature type="compositionally biased region" description="Basic residues" evidence="2">
    <location>
        <begin position="184"/>
        <end position="194"/>
    </location>
</feature>
<protein>
    <recommendedName>
        <fullName evidence="5">WASH complex subunit 3</fullName>
    </recommendedName>
</protein>
<proteinExistence type="inferred from homology"/>
<dbReference type="Gramene" id="RZC60437">
    <property type="protein sequence ID" value="RZC60437"/>
    <property type="gene ID" value="C5167_022202"/>
</dbReference>
<dbReference type="Pfam" id="PF10152">
    <property type="entry name" value="CCDC53"/>
    <property type="match status" value="1"/>
</dbReference>
<reference evidence="3 4" key="1">
    <citation type="journal article" date="2018" name="Science">
        <title>The opium poppy genome and morphinan production.</title>
        <authorList>
            <person name="Guo L."/>
            <person name="Winzer T."/>
            <person name="Yang X."/>
            <person name="Li Y."/>
            <person name="Ning Z."/>
            <person name="He Z."/>
            <person name="Teodor R."/>
            <person name="Lu Y."/>
            <person name="Bowser T.A."/>
            <person name="Graham I.A."/>
            <person name="Ye K."/>
        </authorList>
    </citation>
    <scope>NUCLEOTIDE SEQUENCE [LARGE SCALE GENOMIC DNA]</scope>
    <source>
        <strain evidence="4">cv. HN1</strain>
        <tissue evidence="3">Leaves</tissue>
    </source>
</reference>
<dbReference type="PANTHER" id="PTHR13015">
    <property type="entry name" value="PROTEIN AD-016-RELATED"/>
    <property type="match status" value="1"/>
</dbReference>
<gene>
    <name evidence="3" type="ORF">C5167_022202</name>
</gene>
<dbReference type="AlphaFoldDB" id="A0A4Y7JI57"/>
<comment type="similarity">
    <text evidence="1">Belongs to the CCDC53 family.</text>
</comment>
<evidence type="ECO:0008006" key="5">
    <source>
        <dbReference type="Google" id="ProtNLM"/>
    </source>
</evidence>
<organism evidence="3 4">
    <name type="scientific">Papaver somniferum</name>
    <name type="common">Opium poppy</name>
    <dbReference type="NCBI Taxonomy" id="3469"/>
    <lineage>
        <taxon>Eukaryota</taxon>
        <taxon>Viridiplantae</taxon>
        <taxon>Streptophyta</taxon>
        <taxon>Embryophyta</taxon>
        <taxon>Tracheophyta</taxon>
        <taxon>Spermatophyta</taxon>
        <taxon>Magnoliopsida</taxon>
        <taxon>Ranunculales</taxon>
        <taxon>Papaveraceae</taxon>
        <taxon>Papaveroideae</taxon>
        <taxon>Papaver</taxon>
    </lineage>
</organism>
<accession>A0A4Y7JI57</accession>
<dbReference type="GO" id="GO:0030041">
    <property type="term" value="P:actin filament polymerization"/>
    <property type="evidence" value="ECO:0007669"/>
    <property type="project" value="TreeGrafter"/>
</dbReference>
<name>A0A4Y7JI57_PAPSO</name>
<feature type="compositionally biased region" description="Acidic residues" evidence="2">
    <location>
        <begin position="155"/>
        <end position="170"/>
    </location>
</feature>
<evidence type="ECO:0000256" key="1">
    <source>
        <dbReference type="ARBA" id="ARBA00006290"/>
    </source>
</evidence>
<dbReference type="Gene3D" id="1.20.5.110">
    <property type="match status" value="1"/>
</dbReference>
<dbReference type="GO" id="GO:0071203">
    <property type="term" value="C:WASH complex"/>
    <property type="evidence" value="ECO:0007669"/>
    <property type="project" value="InterPro"/>
</dbReference>
<dbReference type="InterPro" id="IPR019309">
    <property type="entry name" value="WASHC3"/>
</dbReference>
<evidence type="ECO:0000256" key="2">
    <source>
        <dbReference type="SAM" id="MobiDB-lite"/>
    </source>
</evidence>
<dbReference type="GO" id="GO:0006887">
    <property type="term" value="P:exocytosis"/>
    <property type="evidence" value="ECO:0007669"/>
    <property type="project" value="TreeGrafter"/>
</dbReference>